<dbReference type="GO" id="GO:0005774">
    <property type="term" value="C:vacuolar membrane"/>
    <property type="evidence" value="ECO:0007669"/>
    <property type="project" value="TreeGrafter"/>
</dbReference>
<reference evidence="8" key="1">
    <citation type="submission" date="2022-11" db="UniProtKB">
        <authorList>
            <consortium name="WormBaseParasite"/>
        </authorList>
    </citation>
    <scope>IDENTIFICATION</scope>
</reference>
<dbReference type="GO" id="GO:0015179">
    <property type="term" value="F:L-amino acid transmembrane transporter activity"/>
    <property type="evidence" value="ECO:0007669"/>
    <property type="project" value="TreeGrafter"/>
</dbReference>
<dbReference type="Pfam" id="PF01490">
    <property type="entry name" value="Aa_trans"/>
    <property type="match status" value="1"/>
</dbReference>
<proteinExistence type="predicted"/>
<evidence type="ECO:0000256" key="4">
    <source>
        <dbReference type="ARBA" id="ARBA00023136"/>
    </source>
</evidence>
<feature type="domain" description="Amino acid transporter transmembrane" evidence="6">
    <location>
        <begin position="98"/>
        <end position="247"/>
    </location>
</feature>
<feature type="transmembrane region" description="Helical" evidence="5">
    <location>
        <begin position="98"/>
        <end position="122"/>
    </location>
</feature>
<evidence type="ECO:0000256" key="5">
    <source>
        <dbReference type="SAM" id="Phobius"/>
    </source>
</evidence>
<evidence type="ECO:0000256" key="1">
    <source>
        <dbReference type="ARBA" id="ARBA00004141"/>
    </source>
</evidence>
<feature type="transmembrane region" description="Helical" evidence="5">
    <location>
        <begin position="221"/>
        <end position="241"/>
    </location>
</feature>
<dbReference type="PANTHER" id="PTHR22950">
    <property type="entry name" value="AMINO ACID TRANSPORTER"/>
    <property type="match status" value="1"/>
</dbReference>
<dbReference type="AlphaFoldDB" id="A0A914EJW6"/>
<dbReference type="InterPro" id="IPR013057">
    <property type="entry name" value="AA_transpt_TM"/>
</dbReference>
<evidence type="ECO:0000256" key="2">
    <source>
        <dbReference type="ARBA" id="ARBA00022692"/>
    </source>
</evidence>
<protein>
    <submittedName>
        <fullName evidence="8">Amino acid transporter transmembrane domain-containing protein</fullName>
    </submittedName>
</protein>
<sequence length="248" mass="27721">MVMINNYEVQLHQNIEKSASSLDTNMQIGDTGAMDNTPYYNNSLLQQLNGQPEKEKLSFGYSCESIPQYGSKVPVFKKENDEDEEIIIDGDFEREKGLGWFIAGLIIVGELAGGGIVALPTAMIQTQFYPGLVLVVFMSFVLSFTAYCLGQGWAIMLRLFPEYRSHCRKPYSEIGYRALGPAMRTIVSIFIDTTLFGICVVFLLLASKNIQDFISASLDVHVSYCILILAVACCLLPMTFLKSPKDFW</sequence>
<keyword evidence="3 5" id="KW-1133">Transmembrane helix</keyword>
<keyword evidence="2 5" id="KW-0812">Transmembrane</keyword>
<dbReference type="Proteomes" id="UP000887540">
    <property type="component" value="Unplaced"/>
</dbReference>
<evidence type="ECO:0000256" key="3">
    <source>
        <dbReference type="ARBA" id="ARBA00022989"/>
    </source>
</evidence>
<dbReference type="PANTHER" id="PTHR22950:SF703">
    <property type="entry name" value="AMINO ACID TRANSPORTER TRANSMEMBRANE DOMAIN-CONTAINING PROTEIN"/>
    <property type="match status" value="1"/>
</dbReference>
<accession>A0A914EJW6</accession>
<dbReference type="WBParaSite" id="ACRNAN_scaffold8437.g29647.t1">
    <property type="protein sequence ID" value="ACRNAN_scaffold8437.g29647.t1"/>
    <property type="gene ID" value="ACRNAN_scaffold8437.g29647"/>
</dbReference>
<evidence type="ECO:0000313" key="7">
    <source>
        <dbReference type="Proteomes" id="UP000887540"/>
    </source>
</evidence>
<feature type="transmembrane region" description="Helical" evidence="5">
    <location>
        <begin position="128"/>
        <end position="149"/>
    </location>
</feature>
<organism evidence="7 8">
    <name type="scientific">Acrobeloides nanus</name>
    <dbReference type="NCBI Taxonomy" id="290746"/>
    <lineage>
        <taxon>Eukaryota</taxon>
        <taxon>Metazoa</taxon>
        <taxon>Ecdysozoa</taxon>
        <taxon>Nematoda</taxon>
        <taxon>Chromadorea</taxon>
        <taxon>Rhabditida</taxon>
        <taxon>Tylenchina</taxon>
        <taxon>Cephalobomorpha</taxon>
        <taxon>Cephaloboidea</taxon>
        <taxon>Cephalobidae</taxon>
        <taxon>Acrobeloides</taxon>
    </lineage>
</organism>
<evidence type="ECO:0000259" key="6">
    <source>
        <dbReference type="Pfam" id="PF01490"/>
    </source>
</evidence>
<keyword evidence="7" id="KW-1185">Reference proteome</keyword>
<comment type="subcellular location">
    <subcellularLocation>
        <location evidence="1">Membrane</location>
        <topology evidence="1">Multi-pass membrane protein</topology>
    </subcellularLocation>
</comment>
<keyword evidence="4 5" id="KW-0472">Membrane</keyword>
<feature type="transmembrane region" description="Helical" evidence="5">
    <location>
        <begin position="186"/>
        <end position="206"/>
    </location>
</feature>
<evidence type="ECO:0000313" key="8">
    <source>
        <dbReference type="WBParaSite" id="ACRNAN_scaffold8437.g29647.t1"/>
    </source>
</evidence>
<name>A0A914EJW6_9BILA</name>